<organism evidence="2 3">
    <name type="scientific">Paeniglutamicibacter antarcticus</name>
    <dbReference type="NCBI Taxonomy" id="494023"/>
    <lineage>
        <taxon>Bacteria</taxon>
        <taxon>Bacillati</taxon>
        <taxon>Actinomycetota</taxon>
        <taxon>Actinomycetes</taxon>
        <taxon>Micrococcales</taxon>
        <taxon>Micrococcaceae</taxon>
        <taxon>Paeniglutamicibacter</taxon>
    </lineage>
</organism>
<sequence>MGKHDQNDQLVKLSDIKETIKLGDLDIRGYVVKDKEGEVIGKVEDLLIDQSENTVRFLLVESGGFLGMGVSKSFIPVDAIARIAKEEVHIDQTRERVAGAPPYDPELVGTRSYHQDAFDYYGYTPYWMGGYSVPGIPFQF</sequence>
<comment type="caution">
    <text evidence="2">The sequence shown here is derived from an EMBL/GenBank/DDBJ whole genome shotgun (WGS) entry which is preliminary data.</text>
</comment>
<dbReference type="Pfam" id="PF05239">
    <property type="entry name" value="PRC"/>
    <property type="match status" value="1"/>
</dbReference>
<dbReference type="PANTHER" id="PTHR36505:SF1">
    <property type="entry name" value="BLR1072 PROTEIN"/>
    <property type="match status" value="1"/>
</dbReference>
<evidence type="ECO:0000313" key="2">
    <source>
        <dbReference type="EMBL" id="GAA5226258.1"/>
    </source>
</evidence>
<dbReference type="EMBL" id="BAABLK010000015">
    <property type="protein sequence ID" value="GAA5226258.1"/>
    <property type="molecule type" value="Genomic_DNA"/>
</dbReference>
<proteinExistence type="predicted"/>
<dbReference type="Proteomes" id="UP001501257">
    <property type="component" value="Unassembled WGS sequence"/>
</dbReference>
<dbReference type="Gene3D" id="3.90.50.10">
    <property type="entry name" value="Photosynthetic Reaction Center, subunit H, domain 2"/>
    <property type="match status" value="1"/>
</dbReference>
<gene>
    <name evidence="2" type="ORF">GCM10025778_07890</name>
</gene>
<dbReference type="PANTHER" id="PTHR36505">
    <property type="entry name" value="BLR1072 PROTEIN"/>
    <property type="match status" value="1"/>
</dbReference>
<accession>A0ABP9TKH2</accession>
<dbReference type="RefSeq" id="WP_210100436.1">
    <property type="nucleotide sequence ID" value="NZ_BAABLK010000015.1"/>
</dbReference>
<dbReference type="SUPFAM" id="SSF50346">
    <property type="entry name" value="PRC-barrel domain"/>
    <property type="match status" value="1"/>
</dbReference>
<protein>
    <submittedName>
        <fullName evidence="2">PRC-barrel domain-containing protein</fullName>
    </submittedName>
</protein>
<evidence type="ECO:0000313" key="3">
    <source>
        <dbReference type="Proteomes" id="UP001501257"/>
    </source>
</evidence>
<dbReference type="InterPro" id="IPR027275">
    <property type="entry name" value="PRC-brl_dom"/>
</dbReference>
<dbReference type="InterPro" id="IPR011033">
    <property type="entry name" value="PRC_barrel-like_sf"/>
</dbReference>
<reference evidence="3" key="1">
    <citation type="journal article" date="2019" name="Int. J. Syst. Evol. Microbiol.">
        <title>The Global Catalogue of Microorganisms (GCM) 10K type strain sequencing project: providing services to taxonomists for standard genome sequencing and annotation.</title>
        <authorList>
            <consortium name="The Broad Institute Genomics Platform"/>
            <consortium name="The Broad Institute Genome Sequencing Center for Infectious Disease"/>
            <person name="Wu L."/>
            <person name="Ma J."/>
        </authorList>
    </citation>
    <scope>NUCLEOTIDE SEQUENCE [LARGE SCALE GENOMIC DNA]</scope>
    <source>
        <strain evidence="3">JCM 18952</strain>
    </source>
</reference>
<evidence type="ECO:0000259" key="1">
    <source>
        <dbReference type="Pfam" id="PF05239"/>
    </source>
</evidence>
<feature type="domain" description="PRC-barrel" evidence="1">
    <location>
        <begin position="26"/>
        <end position="96"/>
    </location>
</feature>
<name>A0ABP9TKH2_9MICC</name>
<dbReference type="InterPro" id="IPR014747">
    <property type="entry name" value="Bac_photo_RC_H_C"/>
</dbReference>
<keyword evidence="3" id="KW-1185">Reference proteome</keyword>